<dbReference type="InterPro" id="IPR015130">
    <property type="entry name" value="Lys-AminoMut_A"/>
</dbReference>
<dbReference type="Gene3D" id="6.10.250.2220">
    <property type="match status" value="1"/>
</dbReference>
<comment type="caution">
    <text evidence="2">The sequence shown here is derived from an EMBL/GenBank/DDBJ whole genome shotgun (WGS) entry which is preliminary data.</text>
</comment>
<dbReference type="EMBL" id="PGXC01000022">
    <property type="protein sequence ID" value="PKK89251.1"/>
    <property type="molecule type" value="Genomic_DNA"/>
</dbReference>
<dbReference type="GO" id="GO:0031419">
    <property type="term" value="F:cobalamin binding"/>
    <property type="evidence" value="ECO:0007669"/>
    <property type="project" value="InterPro"/>
</dbReference>
<dbReference type="SUPFAM" id="SSF51703">
    <property type="entry name" value="Cobalamin (vitamin B12)-dependent enzymes"/>
    <property type="match status" value="1"/>
</dbReference>
<proteinExistence type="predicted"/>
<dbReference type="Pfam" id="PF16552">
    <property type="entry name" value="OAM_alpha"/>
    <property type="match status" value="1"/>
</dbReference>
<organism evidence="2 3">
    <name type="scientific">Candidatus Wallbacteria bacterium HGW-Wallbacteria-1</name>
    <dbReference type="NCBI Taxonomy" id="2013854"/>
    <lineage>
        <taxon>Bacteria</taxon>
        <taxon>Candidatus Walliibacteriota</taxon>
    </lineage>
</organism>
<name>A0A2N1PLN7_9BACT</name>
<dbReference type="InterPro" id="IPR016176">
    <property type="entry name" value="Cbl-dep_enz_cat"/>
</dbReference>
<accession>A0A2N1PLN7</accession>
<dbReference type="GO" id="GO:0003824">
    <property type="term" value="F:catalytic activity"/>
    <property type="evidence" value="ECO:0007669"/>
    <property type="project" value="InterPro"/>
</dbReference>
<sequence length="121" mass="13244">MDTITVDFKGRRDHLRAMSDEELKTRFWELANNLVEPLAELGRTHTSPSIERSIVMRMGFTSPEAKAIVTKVEEAGLLGKGAGHILLKVSQADGLNTRKAGESIIAGRDLADIRNLFGGAR</sequence>
<evidence type="ECO:0000259" key="1">
    <source>
        <dbReference type="Pfam" id="PF16552"/>
    </source>
</evidence>
<dbReference type="Gene3D" id="1.10.8.1000">
    <property type="entry name" value="Ornithine 4,5 aminomutase S component, alpha subunit-like"/>
    <property type="match status" value="1"/>
</dbReference>
<evidence type="ECO:0000313" key="2">
    <source>
        <dbReference type="EMBL" id="PKK89251.1"/>
    </source>
</evidence>
<feature type="domain" description="D-Lysine 5,6-aminomutase alpha subunit" evidence="1">
    <location>
        <begin position="7"/>
        <end position="117"/>
    </location>
</feature>
<dbReference type="AlphaFoldDB" id="A0A2N1PLN7"/>
<evidence type="ECO:0000313" key="3">
    <source>
        <dbReference type="Proteomes" id="UP000233256"/>
    </source>
</evidence>
<reference evidence="2 3" key="1">
    <citation type="journal article" date="2017" name="ISME J.">
        <title>Potential for microbial H2 and metal transformations associated with novel bacteria and archaea in deep terrestrial subsurface sediments.</title>
        <authorList>
            <person name="Hernsdorf A.W."/>
            <person name="Amano Y."/>
            <person name="Miyakawa K."/>
            <person name="Ise K."/>
            <person name="Suzuki Y."/>
            <person name="Anantharaman K."/>
            <person name="Probst A."/>
            <person name="Burstein D."/>
            <person name="Thomas B.C."/>
            <person name="Banfield J.F."/>
        </authorList>
    </citation>
    <scope>NUCLEOTIDE SEQUENCE [LARGE SCALE GENOMIC DNA]</scope>
    <source>
        <strain evidence="2">HGW-Wallbacteria-1</strain>
    </source>
</reference>
<dbReference type="Proteomes" id="UP000233256">
    <property type="component" value="Unassembled WGS sequence"/>
</dbReference>
<gene>
    <name evidence="2" type="ORF">CVV64_15185</name>
</gene>
<protein>
    <submittedName>
        <fullName evidence="2">Ornithine aminomutase</fullName>
    </submittedName>
</protein>